<reference evidence="2 3" key="1">
    <citation type="journal article" date="2017" name="Viruses">
        <title>Characterization of Bacillus subtilis Viruses vB_BsuM-Goe2 and vB_BsuM-Goe3.</title>
        <authorList>
            <person name="Willms I.M."/>
            <person name="Hoppert M."/>
            <person name="Hertel R."/>
        </authorList>
    </citation>
    <scope>NUCLEOTIDE SEQUENCE [LARGE SCALE GENOMIC DNA]</scope>
</reference>
<protein>
    <submittedName>
        <fullName evidence="2">Uncharacterized protein</fullName>
    </submittedName>
</protein>
<dbReference type="EMBL" id="KY368639">
    <property type="protein sequence ID" value="APZ82455.1"/>
    <property type="molecule type" value="Genomic_DNA"/>
</dbReference>
<proteinExistence type="predicted"/>
<accession>A0A1Z1D9K3</accession>
<gene>
    <name evidence="1" type="ORF">Goe2_c01700</name>
    <name evidence="2" type="ORF">Goe2_c21900</name>
</gene>
<name>A0A1Z1D9K3_9CAUD</name>
<evidence type="ECO:0000313" key="1">
    <source>
        <dbReference type="EMBL" id="APZ82257.1"/>
    </source>
</evidence>
<organism evidence="2 3">
    <name type="scientific">Bacillus phage vB_BsuM-Goe2</name>
    <dbReference type="NCBI Taxonomy" id="1933062"/>
    <lineage>
        <taxon>Viruses</taxon>
        <taxon>Duplodnaviria</taxon>
        <taxon>Heunggongvirae</taxon>
        <taxon>Uroviricota</taxon>
        <taxon>Caudoviricetes</taxon>
        <taxon>Herelleviridae</taxon>
        <taxon>Spounavirinae</taxon>
        <taxon>Okubovirus</taxon>
        <taxon>Okubovirus camphawk</taxon>
    </lineage>
</organism>
<evidence type="ECO:0000313" key="2">
    <source>
        <dbReference type="EMBL" id="APZ82455.1"/>
    </source>
</evidence>
<dbReference type="Proteomes" id="UP000224660">
    <property type="component" value="Segment"/>
</dbReference>
<evidence type="ECO:0000313" key="3">
    <source>
        <dbReference type="Proteomes" id="UP000224660"/>
    </source>
</evidence>
<sequence>MPYSKITVPVLVGEGLTEWDVIDVMRETQPPTVEDQYHYHTFDSMQNRTIFVLENPLYPDVDKIPEKVLEIAVDALEDMLDNVPVEDLPVTEEQGNVKRFTTKLASIVFDVFLIIPDFVSVTAKEE</sequence>
<dbReference type="EMBL" id="KY368639">
    <property type="protein sequence ID" value="APZ82257.1"/>
    <property type="molecule type" value="Genomic_DNA"/>
</dbReference>